<dbReference type="Proteomes" id="UP000570851">
    <property type="component" value="Unassembled WGS sequence"/>
</dbReference>
<evidence type="ECO:0000256" key="1">
    <source>
        <dbReference type="ARBA" id="ARBA00004613"/>
    </source>
</evidence>
<proteinExistence type="predicted"/>
<reference evidence="3 4" key="1">
    <citation type="submission" date="2019-11" db="EMBL/GenBank/DDBJ databases">
        <title>Comparison of genomes from free-living endosymbiotic cyanobacteria isolated from Azolla.</title>
        <authorList>
            <person name="Thiel T."/>
            <person name="Pratte B."/>
        </authorList>
    </citation>
    <scope>NUCLEOTIDE SEQUENCE [LARGE SCALE GENOMIC DNA]</scope>
    <source>
        <strain evidence="3 4">N2B</strain>
        <plasmid evidence="3">pN2B-C</plasmid>
    </source>
</reference>
<dbReference type="SUPFAM" id="SSF51120">
    <property type="entry name" value="beta-Roll"/>
    <property type="match status" value="1"/>
</dbReference>
<name>A0ABR6SI88_ANAVA</name>
<keyword evidence="2" id="KW-0964">Secreted</keyword>
<keyword evidence="3" id="KW-0614">Plasmid</keyword>
<accession>A0ABR6SI88</accession>
<evidence type="ECO:0000256" key="2">
    <source>
        <dbReference type="ARBA" id="ARBA00022525"/>
    </source>
</evidence>
<protein>
    <recommendedName>
        <fullName evidence="5">Calcium-binding protein</fullName>
    </recommendedName>
</protein>
<dbReference type="InterPro" id="IPR011049">
    <property type="entry name" value="Serralysin-like_metalloprot_C"/>
</dbReference>
<comment type="caution">
    <text evidence="3">The sequence shown here is derived from an EMBL/GenBank/DDBJ whole genome shotgun (WGS) entry which is preliminary data.</text>
</comment>
<gene>
    <name evidence="3" type="ORF">GNE12_29565</name>
</gene>
<dbReference type="Pfam" id="PF00353">
    <property type="entry name" value="HemolysinCabind"/>
    <property type="match status" value="1"/>
</dbReference>
<evidence type="ECO:0000313" key="3">
    <source>
        <dbReference type="EMBL" id="MBC1306024.1"/>
    </source>
</evidence>
<organism evidence="3 4">
    <name type="scientific">Trichormus variabilis N2B</name>
    <dbReference type="NCBI Taxonomy" id="2681315"/>
    <lineage>
        <taxon>Bacteria</taxon>
        <taxon>Bacillati</taxon>
        <taxon>Cyanobacteriota</taxon>
        <taxon>Cyanophyceae</taxon>
        <taxon>Nostocales</taxon>
        <taxon>Nostocaceae</taxon>
        <taxon>Trichormus</taxon>
    </lineage>
</organism>
<dbReference type="InterPro" id="IPR001343">
    <property type="entry name" value="Hemolysn_Ca-bd"/>
</dbReference>
<comment type="subcellular location">
    <subcellularLocation>
        <location evidence="1">Secreted</location>
    </subcellularLocation>
</comment>
<dbReference type="InterPro" id="IPR018511">
    <property type="entry name" value="Hemolysin-typ_Ca-bd_CS"/>
</dbReference>
<keyword evidence="4" id="KW-1185">Reference proteome</keyword>
<dbReference type="PANTHER" id="PTHR38340:SF1">
    <property type="entry name" value="S-LAYER PROTEIN"/>
    <property type="match status" value="1"/>
</dbReference>
<dbReference type="PANTHER" id="PTHR38340">
    <property type="entry name" value="S-LAYER PROTEIN"/>
    <property type="match status" value="1"/>
</dbReference>
<evidence type="ECO:0000313" key="4">
    <source>
        <dbReference type="Proteomes" id="UP000570851"/>
    </source>
</evidence>
<dbReference type="InterPro" id="IPR050557">
    <property type="entry name" value="RTX_toxin/Mannuronan_C5-epim"/>
</dbReference>
<geneLocation type="plasmid" evidence="3">
    <name>pN2B-C</name>
</geneLocation>
<sequence length="268" mass="28188">MPSALYHFINHGYSEGRTLASQFNENYYRSANADVNAGIIAGTYKSGLDHYIKTGFAEGRMARFDAFSSTLTHGTNNKDYIVGSANNDVLRGFAGDDIINAGNGNDTIQGGIGNDILRGEAGNDALYGDDGNDYLIGGAGNDTMDGGAGTDTFSWDATALKSNDLMAGGLDTLLNPKGDRIDFTSNVEALLKIGGQTLASLTADKTLTNTVTSSITFGTGNNLRFANSLLQIDLDGNGSFNATNDFQISLSDANSLTYKAAGDFFIVS</sequence>
<evidence type="ECO:0008006" key="5">
    <source>
        <dbReference type="Google" id="ProtNLM"/>
    </source>
</evidence>
<dbReference type="Gene3D" id="2.150.10.10">
    <property type="entry name" value="Serralysin-like metalloprotease, C-terminal"/>
    <property type="match status" value="2"/>
</dbReference>
<dbReference type="EMBL" id="JACKZP010000307">
    <property type="protein sequence ID" value="MBC1306024.1"/>
    <property type="molecule type" value="Genomic_DNA"/>
</dbReference>
<dbReference type="PRINTS" id="PR00313">
    <property type="entry name" value="CABNDNGRPT"/>
</dbReference>
<dbReference type="PROSITE" id="PS00330">
    <property type="entry name" value="HEMOLYSIN_CALCIUM"/>
    <property type="match status" value="1"/>
</dbReference>